<dbReference type="PANTHER" id="PTHR33908:SF3">
    <property type="entry name" value="UNDECAPRENYL PHOSPHATE-ALPHA-4-AMINO-4-DEOXY-L-ARABINOSE ARABINOSYL TRANSFERASE"/>
    <property type="match status" value="1"/>
</dbReference>
<comment type="subcellular location">
    <subcellularLocation>
        <location evidence="1">Cell membrane</location>
        <topology evidence="1">Multi-pass membrane protein</topology>
    </subcellularLocation>
</comment>
<keyword evidence="5 8" id="KW-0812">Transmembrane</keyword>
<evidence type="ECO:0000256" key="2">
    <source>
        <dbReference type="ARBA" id="ARBA00022475"/>
    </source>
</evidence>
<dbReference type="Pfam" id="PF02366">
    <property type="entry name" value="PMT"/>
    <property type="match status" value="1"/>
</dbReference>
<dbReference type="GO" id="GO:0016763">
    <property type="term" value="F:pentosyltransferase activity"/>
    <property type="evidence" value="ECO:0007669"/>
    <property type="project" value="TreeGrafter"/>
</dbReference>
<feature type="transmembrane region" description="Helical" evidence="8">
    <location>
        <begin position="318"/>
        <end position="338"/>
    </location>
</feature>
<dbReference type="RefSeq" id="WP_073121269.1">
    <property type="nucleotide sequence ID" value="NZ_BMEN01000004.1"/>
</dbReference>
<evidence type="ECO:0000313" key="10">
    <source>
        <dbReference type="EMBL" id="SHH81048.1"/>
    </source>
</evidence>
<dbReference type="AlphaFoldDB" id="A0A1M5W0T9"/>
<feature type="transmembrane region" description="Helical" evidence="8">
    <location>
        <begin position="12"/>
        <end position="33"/>
    </location>
</feature>
<keyword evidence="7 8" id="KW-0472">Membrane</keyword>
<dbReference type="Proteomes" id="UP000184109">
    <property type="component" value="Unassembled WGS sequence"/>
</dbReference>
<dbReference type="GO" id="GO:0010041">
    <property type="term" value="P:response to iron(III) ion"/>
    <property type="evidence" value="ECO:0007669"/>
    <property type="project" value="TreeGrafter"/>
</dbReference>
<evidence type="ECO:0000256" key="4">
    <source>
        <dbReference type="ARBA" id="ARBA00022679"/>
    </source>
</evidence>
<dbReference type="InterPro" id="IPR050297">
    <property type="entry name" value="LipidA_mod_glycosyltrf_83"/>
</dbReference>
<dbReference type="STRING" id="1195760.SAMN05444281_2107"/>
<sequence length="525" mass="60885">MKFFNTKQSLWWMFLLGFVLCVFGSGSSIIYILDEAKNSEAAREMLLYGNYFKPTFNNIIRTDKPPFHYFFMMIGYKIFGINAFGARFFSGLFGAFTILTTVVFTQKYLGYKIAKVTFWILLSSFYFIQEFHLAVPDPYLIFWMSLTFFCYIDFFISKSTKILWLLYFSMGFGVLTKGPVAIALPVLIAFVHLLITRSFTIKNILSFKPFLGLILVLLISFPWFYMAHIKTGGVFTEGFFLKHNIERFQDKMEGHGGIFLITIGFVLLGMLPFSVWIFRALFYGLKQRLQHPFIFFITISVITFITFFAVSATKLPNYTMPCYPLMAILLAWFFMEYGIKLKYGYIEWGSLLLISFALPVAGYIGLSLDSSLVSKNWLAFFLIFVPVGVLIAVFYIIKKRVDNSFNSLVTTFTLLSIVLFGIVFPQLTKESPVVKFKENINENRPVIVYKRMDSAFPINFNRTYRVIDNIEEAQLFFKENPQGVLITNTRNKEEINELSIFKKLFSQKSLFENHTTRVYGIDQTK</sequence>
<evidence type="ECO:0000313" key="11">
    <source>
        <dbReference type="Proteomes" id="UP000184109"/>
    </source>
</evidence>
<feature type="domain" description="ArnT-like N-terminal" evidence="9">
    <location>
        <begin position="40"/>
        <end position="227"/>
    </location>
</feature>
<protein>
    <submittedName>
        <fullName evidence="10">4-amino-4-deoxy-L-arabinose transferase</fullName>
    </submittedName>
</protein>
<feature type="transmembrane region" description="Helical" evidence="8">
    <location>
        <begin position="79"/>
        <end position="103"/>
    </location>
</feature>
<feature type="transmembrane region" description="Helical" evidence="8">
    <location>
        <begin position="258"/>
        <end position="281"/>
    </location>
</feature>
<evidence type="ECO:0000256" key="5">
    <source>
        <dbReference type="ARBA" id="ARBA00022692"/>
    </source>
</evidence>
<dbReference type="GO" id="GO:0009103">
    <property type="term" value="P:lipopolysaccharide biosynthetic process"/>
    <property type="evidence" value="ECO:0007669"/>
    <property type="project" value="UniProtKB-ARBA"/>
</dbReference>
<feature type="transmembrane region" description="Helical" evidence="8">
    <location>
        <begin position="293"/>
        <end position="312"/>
    </location>
</feature>
<evidence type="ECO:0000256" key="7">
    <source>
        <dbReference type="ARBA" id="ARBA00023136"/>
    </source>
</evidence>
<dbReference type="GO" id="GO:0000030">
    <property type="term" value="F:mannosyltransferase activity"/>
    <property type="evidence" value="ECO:0007669"/>
    <property type="project" value="InterPro"/>
</dbReference>
<dbReference type="EMBL" id="FQXQ01000004">
    <property type="protein sequence ID" value="SHH81048.1"/>
    <property type="molecule type" value="Genomic_DNA"/>
</dbReference>
<gene>
    <name evidence="10" type="ORF">SAMN05444281_2107</name>
</gene>
<feature type="transmembrane region" description="Helical" evidence="8">
    <location>
        <begin position="162"/>
        <end position="195"/>
    </location>
</feature>
<keyword evidence="2" id="KW-1003">Cell membrane</keyword>
<feature type="transmembrane region" description="Helical" evidence="8">
    <location>
        <begin position="409"/>
        <end position="427"/>
    </location>
</feature>
<feature type="transmembrane region" description="Helical" evidence="8">
    <location>
        <begin position="345"/>
        <end position="365"/>
    </location>
</feature>
<dbReference type="GO" id="GO:0006493">
    <property type="term" value="P:protein O-linked glycosylation"/>
    <property type="evidence" value="ECO:0007669"/>
    <property type="project" value="InterPro"/>
</dbReference>
<keyword evidence="11" id="KW-1185">Reference proteome</keyword>
<feature type="transmembrane region" description="Helical" evidence="8">
    <location>
        <begin position="109"/>
        <end position="128"/>
    </location>
</feature>
<keyword evidence="3" id="KW-0328">Glycosyltransferase</keyword>
<feature type="transmembrane region" description="Helical" evidence="8">
    <location>
        <begin position="377"/>
        <end position="397"/>
    </location>
</feature>
<evidence type="ECO:0000256" key="3">
    <source>
        <dbReference type="ARBA" id="ARBA00022676"/>
    </source>
</evidence>
<keyword evidence="6 8" id="KW-1133">Transmembrane helix</keyword>
<proteinExistence type="predicted"/>
<evidence type="ECO:0000256" key="1">
    <source>
        <dbReference type="ARBA" id="ARBA00004651"/>
    </source>
</evidence>
<evidence type="ECO:0000256" key="8">
    <source>
        <dbReference type="SAM" id="Phobius"/>
    </source>
</evidence>
<dbReference type="PANTHER" id="PTHR33908">
    <property type="entry name" value="MANNOSYLTRANSFERASE YKCB-RELATED"/>
    <property type="match status" value="1"/>
</dbReference>
<dbReference type="InterPro" id="IPR003342">
    <property type="entry name" value="ArnT-like_N"/>
</dbReference>
<organism evidence="10 11">
    <name type="scientific">Wenyingzhuangia marina</name>
    <dbReference type="NCBI Taxonomy" id="1195760"/>
    <lineage>
        <taxon>Bacteria</taxon>
        <taxon>Pseudomonadati</taxon>
        <taxon>Bacteroidota</taxon>
        <taxon>Flavobacteriia</taxon>
        <taxon>Flavobacteriales</taxon>
        <taxon>Flavobacteriaceae</taxon>
        <taxon>Wenyingzhuangia</taxon>
    </lineage>
</organism>
<dbReference type="OrthoDB" id="9792789at2"/>
<dbReference type="GO" id="GO:0005886">
    <property type="term" value="C:plasma membrane"/>
    <property type="evidence" value="ECO:0007669"/>
    <property type="project" value="UniProtKB-SubCell"/>
</dbReference>
<name>A0A1M5W0T9_9FLAO</name>
<reference evidence="11" key="1">
    <citation type="submission" date="2016-11" db="EMBL/GenBank/DDBJ databases">
        <authorList>
            <person name="Varghese N."/>
            <person name="Submissions S."/>
        </authorList>
    </citation>
    <scope>NUCLEOTIDE SEQUENCE [LARGE SCALE GENOMIC DNA]</scope>
    <source>
        <strain evidence="11">DSM 100572</strain>
    </source>
</reference>
<feature type="transmembrane region" description="Helical" evidence="8">
    <location>
        <begin position="140"/>
        <end position="156"/>
    </location>
</feature>
<evidence type="ECO:0000256" key="6">
    <source>
        <dbReference type="ARBA" id="ARBA00022989"/>
    </source>
</evidence>
<keyword evidence="4 10" id="KW-0808">Transferase</keyword>
<accession>A0A1M5W0T9</accession>
<evidence type="ECO:0000259" key="9">
    <source>
        <dbReference type="Pfam" id="PF02366"/>
    </source>
</evidence>
<feature type="transmembrane region" description="Helical" evidence="8">
    <location>
        <begin position="207"/>
        <end position="225"/>
    </location>
</feature>